<comment type="caution">
    <text evidence="2">The sequence shown here is derived from an EMBL/GenBank/DDBJ whole genome shotgun (WGS) entry which is preliminary data.</text>
</comment>
<protein>
    <submittedName>
        <fullName evidence="2">Uncharacterized protein</fullName>
    </submittedName>
</protein>
<organism evidence="2 3">
    <name type="scientific">Rhizoctonia solani</name>
    <dbReference type="NCBI Taxonomy" id="456999"/>
    <lineage>
        <taxon>Eukaryota</taxon>
        <taxon>Fungi</taxon>
        <taxon>Dikarya</taxon>
        <taxon>Basidiomycota</taxon>
        <taxon>Agaricomycotina</taxon>
        <taxon>Agaricomycetes</taxon>
        <taxon>Cantharellales</taxon>
        <taxon>Ceratobasidiaceae</taxon>
        <taxon>Rhizoctonia</taxon>
    </lineage>
</organism>
<feature type="compositionally biased region" description="Low complexity" evidence="1">
    <location>
        <begin position="195"/>
        <end position="209"/>
    </location>
</feature>
<feature type="compositionally biased region" description="Basic residues" evidence="1">
    <location>
        <begin position="18"/>
        <end position="29"/>
    </location>
</feature>
<dbReference type="EMBL" id="JACYCC010000039">
    <property type="protein sequence ID" value="KAF8678457.1"/>
    <property type="molecule type" value="Genomic_DNA"/>
</dbReference>
<accession>A0A8H7H7X7</accession>
<gene>
    <name evidence="2" type="ORF">RHS04_05268</name>
</gene>
<reference evidence="2" key="1">
    <citation type="submission" date="2020-09" db="EMBL/GenBank/DDBJ databases">
        <title>Comparative genome analyses of four rice-infecting Rhizoctonia solani isolates reveal extensive enrichment of homogalacturonan modification genes.</title>
        <authorList>
            <person name="Lee D.-Y."/>
            <person name="Jeon J."/>
            <person name="Kim K.-T."/>
            <person name="Cheong K."/>
            <person name="Song H."/>
            <person name="Choi G."/>
            <person name="Ko J."/>
            <person name="Opiyo S.O."/>
            <person name="Zuo S."/>
            <person name="Madhav S."/>
            <person name="Lee Y.-H."/>
            <person name="Wang G.-L."/>
        </authorList>
    </citation>
    <scope>NUCLEOTIDE SEQUENCE</scope>
    <source>
        <strain evidence="2">AG1-IA YN-7</strain>
    </source>
</reference>
<dbReference type="Proteomes" id="UP000650582">
    <property type="component" value="Unassembled WGS sequence"/>
</dbReference>
<dbReference type="AlphaFoldDB" id="A0A8H7H7X7"/>
<feature type="region of interest" description="Disordered" evidence="1">
    <location>
        <begin position="85"/>
        <end position="110"/>
    </location>
</feature>
<feature type="region of interest" description="Disordered" evidence="1">
    <location>
        <begin position="166"/>
        <end position="234"/>
    </location>
</feature>
<feature type="region of interest" description="Disordered" evidence="1">
    <location>
        <begin position="294"/>
        <end position="346"/>
    </location>
</feature>
<evidence type="ECO:0000313" key="3">
    <source>
        <dbReference type="Proteomes" id="UP000650582"/>
    </source>
</evidence>
<feature type="compositionally biased region" description="Basic residues" evidence="1">
    <location>
        <begin position="311"/>
        <end position="321"/>
    </location>
</feature>
<feature type="compositionally biased region" description="Pro residues" evidence="1">
    <location>
        <begin position="216"/>
        <end position="227"/>
    </location>
</feature>
<evidence type="ECO:0000313" key="2">
    <source>
        <dbReference type="EMBL" id="KAF8678457.1"/>
    </source>
</evidence>
<feature type="region of interest" description="Disordered" evidence="1">
    <location>
        <begin position="386"/>
        <end position="431"/>
    </location>
</feature>
<evidence type="ECO:0000256" key="1">
    <source>
        <dbReference type="SAM" id="MobiDB-lite"/>
    </source>
</evidence>
<name>A0A8H7H7X7_9AGAM</name>
<feature type="region of interest" description="Disordered" evidence="1">
    <location>
        <begin position="844"/>
        <end position="866"/>
    </location>
</feature>
<feature type="region of interest" description="Disordered" evidence="1">
    <location>
        <begin position="1"/>
        <end position="29"/>
    </location>
</feature>
<proteinExistence type="predicted"/>
<sequence length="994" mass="107519">MPAAPLPTAMGGTEPLRPRKGSHPRTRRAHVPQALALKHEAEFGYSGYSGKFRARLIDVSDAGGRRVFSAWPTFLPRGCLVTEQAGGRATEGASSPDLVDSRRRSSLAGAPTAPPVVYSFLPSASPGAGWTISPASSVSPTTPAPISLFASTAAVSPAVYARRPSAPRVRRADGDATRPSLEYNRLHFPLPPSSSPLLRPRMSLSRPAPVSIHPLSPTPAPVPPPTQTEPRTAHPVGISRASLAQVAQPPLPVRSSTLEDTQMYDELKTFVFGAASVSHDLDMDDGASDAASAYNPLSPALRPDGAFAARRPSKSAPRRPSRANLRDGAVAASGKRRNSRAWIPSDSTVARPEIAVTSIPRDQDLDADDEDHDGLIRMMERAKMRAIDDGARRPSLPINIPDSVPRRGSRDTTSANKPLPDTPSRRPSGALATAGFDLDYILAGPASFPQANPSGQGIAQTTAGLPMSWDSYQQQQQQQSRRNSAIAPFASGHEMQTLDVEDTFLSMVRQLDTEYARRRNKWSFRQEPRRAYDYDLDPDEEVWACEPVGTCWVGKDREVMHTEAGPKPVIIKPLQPQVSPKSQTTPQERRADIRVCRDEKRPMWKLSVLPAGSQSTIPVKIMLATKAMHLKVASAPLRSEGRRRGHTVHADSFEMNSSSGELGPIDELTHPKTSHAVAFDTLTDAELDHAGRRHITFSERIRRAFGSESPPPTHAQPTFSPPWLMMAPQSAKEEQIRQIRELHSAFRAVGLLTPPKPGGKDPNQPHAIKAVRTPDEKPAHHETPASIIEDIPADALCMTIPLWQFRGSSTKDKEEELGLASVGVPVNEREYLLVYFVPLGAADAPTPAPASRLSKKRSRGNLDRRSSNSISAAASWAKGRRTAFHVVARVLTASELVATGLRHPSTLPPSSLASSSSRSAADRKRRAFPSVIAMCNGTGTSVEFVPEGLDRLGLCTPSYEWQSEAERFPGLTPVGVEVVEMVWAGCVAVLGIGA</sequence>